<dbReference type="InterPro" id="IPR058702">
    <property type="entry name" value="MafI2-like"/>
</dbReference>
<dbReference type="HOGENOM" id="CLU_2381917_0_0_10"/>
<sequence>MNIGTLIISINRASLFNITANTRCITFSLIDKCICIRVTTYKPVDEYEKDLYFSIAAEVEGDFIDLKCEIKIVQSTLSITDVTKGKNTTYAREE</sequence>
<organism evidence="1 2">
    <name type="scientific">Bernardetia litoralis (strain ATCC 23117 / DSM 6794 / NBRC 15988 / NCIMB 1366 / Fx l1 / Sio-4)</name>
    <name type="common">Flexibacter litoralis</name>
    <dbReference type="NCBI Taxonomy" id="880071"/>
    <lineage>
        <taxon>Bacteria</taxon>
        <taxon>Pseudomonadati</taxon>
        <taxon>Bacteroidota</taxon>
        <taxon>Cytophagia</taxon>
        <taxon>Cytophagales</taxon>
        <taxon>Bernardetiaceae</taxon>
        <taxon>Bernardetia</taxon>
    </lineage>
</organism>
<name>I4AHG3_BERLS</name>
<dbReference type="RefSeq" id="WP_014796856.1">
    <property type="nucleotide sequence ID" value="NC_018018.1"/>
</dbReference>
<evidence type="ECO:0000313" key="2">
    <source>
        <dbReference type="Proteomes" id="UP000006054"/>
    </source>
</evidence>
<dbReference type="AlphaFoldDB" id="I4AHG3"/>
<gene>
    <name evidence="1" type="ordered locus">Fleli_0944</name>
</gene>
<proteinExistence type="predicted"/>
<keyword evidence="2" id="KW-1185">Reference proteome</keyword>
<protein>
    <submittedName>
        <fullName evidence="1">Uncharacterized protein</fullName>
    </submittedName>
</protein>
<evidence type="ECO:0000313" key="1">
    <source>
        <dbReference type="EMBL" id="AFM03398.1"/>
    </source>
</evidence>
<dbReference type="KEGG" id="fli:Fleli_0944"/>
<dbReference type="EMBL" id="CP003345">
    <property type="protein sequence ID" value="AFM03398.1"/>
    <property type="molecule type" value="Genomic_DNA"/>
</dbReference>
<dbReference type="Pfam" id="PF26541">
    <property type="entry name" value="MafI2"/>
    <property type="match status" value="1"/>
</dbReference>
<reference evidence="2" key="1">
    <citation type="submission" date="2012-06" db="EMBL/GenBank/DDBJ databases">
        <title>The complete genome of Flexibacter litoralis DSM 6794.</title>
        <authorList>
            <person name="Lucas S."/>
            <person name="Copeland A."/>
            <person name="Lapidus A."/>
            <person name="Glavina del Rio T."/>
            <person name="Dalin E."/>
            <person name="Tice H."/>
            <person name="Bruce D."/>
            <person name="Goodwin L."/>
            <person name="Pitluck S."/>
            <person name="Peters L."/>
            <person name="Ovchinnikova G."/>
            <person name="Lu M."/>
            <person name="Kyrpides N."/>
            <person name="Mavromatis K."/>
            <person name="Ivanova N."/>
            <person name="Brettin T."/>
            <person name="Detter J.C."/>
            <person name="Han C."/>
            <person name="Larimer F."/>
            <person name="Land M."/>
            <person name="Hauser L."/>
            <person name="Markowitz V."/>
            <person name="Cheng J.-F."/>
            <person name="Hugenholtz P."/>
            <person name="Woyke T."/>
            <person name="Wu D."/>
            <person name="Spring S."/>
            <person name="Lang E."/>
            <person name="Kopitz M."/>
            <person name="Brambilla E."/>
            <person name="Klenk H.-P."/>
            <person name="Eisen J.A."/>
        </authorList>
    </citation>
    <scope>NUCLEOTIDE SEQUENCE [LARGE SCALE GENOMIC DNA]</scope>
    <source>
        <strain evidence="2">ATCC 23117 / DSM 6794 / NBRC 15988 / NCIMB 1366 / Sio-4</strain>
    </source>
</reference>
<dbReference type="Proteomes" id="UP000006054">
    <property type="component" value="Chromosome"/>
</dbReference>
<accession>I4AHG3</accession>